<gene>
    <name evidence="1" type="ORF">NDU88_003447</name>
</gene>
<name>A0AAV7WPF5_PLEWA</name>
<protein>
    <submittedName>
        <fullName evidence="1">Uncharacterized protein</fullName>
    </submittedName>
</protein>
<organism evidence="1 2">
    <name type="scientific">Pleurodeles waltl</name>
    <name type="common">Iberian ribbed newt</name>
    <dbReference type="NCBI Taxonomy" id="8319"/>
    <lineage>
        <taxon>Eukaryota</taxon>
        <taxon>Metazoa</taxon>
        <taxon>Chordata</taxon>
        <taxon>Craniata</taxon>
        <taxon>Vertebrata</taxon>
        <taxon>Euteleostomi</taxon>
        <taxon>Amphibia</taxon>
        <taxon>Batrachia</taxon>
        <taxon>Caudata</taxon>
        <taxon>Salamandroidea</taxon>
        <taxon>Salamandridae</taxon>
        <taxon>Pleurodelinae</taxon>
        <taxon>Pleurodeles</taxon>
    </lineage>
</organism>
<evidence type="ECO:0000313" key="2">
    <source>
        <dbReference type="Proteomes" id="UP001066276"/>
    </source>
</evidence>
<proteinExistence type="predicted"/>
<evidence type="ECO:0000313" key="1">
    <source>
        <dbReference type="EMBL" id="KAJ1215840.1"/>
    </source>
</evidence>
<dbReference type="AlphaFoldDB" id="A0AAV7WPF5"/>
<reference evidence="1" key="1">
    <citation type="journal article" date="2022" name="bioRxiv">
        <title>Sequencing and chromosome-scale assembly of the giantPleurodeles waltlgenome.</title>
        <authorList>
            <person name="Brown T."/>
            <person name="Elewa A."/>
            <person name="Iarovenko S."/>
            <person name="Subramanian E."/>
            <person name="Araus A.J."/>
            <person name="Petzold A."/>
            <person name="Susuki M."/>
            <person name="Suzuki K.-i.T."/>
            <person name="Hayashi T."/>
            <person name="Toyoda A."/>
            <person name="Oliveira C."/>
            <person name="Osipova E."/>
            <person name="Leigh N.D."/>
            <person name="Simon A."/>
            <person name="Yun M.H."/>
        </authorList>
    </citation>
    <scope>NUCLEOTIDE SEQUENCE</scope>
    <source>
        <strain evidence="1">20211129_DDA</strain>
        <tissue evidence="1">Liver</tissue>
    </source>
</reference>
<sequence length="97" mass="10672">MDIRLCCFLCHMCGDPTATVDVGGSAALTWSERFSQDGLPGEYRGILSAMCTDGREPYDAHEHCSVGRLPAFRFKEKEKALVVIGMANLLRSVLGEY</sequence>
<keyword evidence="2" id="KW-1185">Reference proteome</keyword>
<dbReference type="Proteomes" id="UP001066276">
    <property type="component" value="Chromosome 1_1"/>
</dbReference>
<comment type="caution">
    <text evidence="1">The sequence shown here is derived from an EMBL/GenBank/DDBJ whole genome shotgun (WGS) entry which is preliminary data.</text>
</comment>
<accession>A0AAV7WPF5</accession>
<dbReference type="EMBL" id="JANPWB010000001">
    <property type="protein sequence ID" value="KAJ1215840.1"/>
    <property type="molecule type" value="Genomic_DNA"/>
</dbReference>